<keyword evidence="6" id="KW-0326">Glycosidase</keyword>
<organism evidence="6 7">
    <name type="scientific">Schleiferilactobacillus perolens DSM 12744</name>
    <dbReference type="NCBI Taxonomy" id="1423792"/>
    <lineage>
        <taxon>Bacteria</taxon>
        <taxon>Bacillati</taxon>
        <taxon>Bacillota</taxon>
        <taxon>Bacilli</taxon>
        <taxon>Lactobacillales</taxon>
        <taxon>Lactobacillaceae</taxon>
        <taxon>Schleiferilactobacillus</taxon>
    </lineage>
</organism>
<feature type="region of interest" description="Disordered" evidence="3">
    <location>
        <begin position="39"/>
        <end position="76"/>
    </location>
</feature>
<sequence>MRLRNKLVIIFGALILLGGGGAVLWRYLSQANRTAESRVVKKKQSSQRSAAKRSNRASAAHSTSAKEASLSSVPTDGENHITSANAYTYDPAAVREKMAQRATPGEQKVVFLTFDDGVNTKMSPRVLAVLKQFGVHATFFVVGDTINAQTAPILKQEYDEGNGIGIHSFTHVYSTLYPKRKANPTAIYNEAIKSLTAMRGVLGQQFMTHAWRYPGGHMSWQNLAAADADLAKLRMTWMDWNAAVGDALGAAAPKNVSASMKYHAASLNVYPNSAYRVVLMHDAEDKNVTLQTLPSIIQYYKNNGYRFGILG</sequence>
<keyword evidence="6" id="KW-0119">Carbohydrate metabolism</keyword>
<evidence type="ECO:0000313" key="6">
    <source>
        <dbReference type="EMBL" id="KRL13849.1"/>
    </source>
</evidence>
<dbReference type="PROSITE" id="PS51677">
    <property type="entry name" value="NODB"/>
    <property type="match status" value="1"/>
</dbReference>
<dbReference type="AlphaFoldDB" id="A0A0R1N281"/>
<comment type="caution">
    <text evidence="6">The sequence shown here is derived from an EMBL/GenBank/DDBJ whole genome shotgun (WGS) entry which is preliminary data.</text>
</comment>
<keyword evidence="4" id="KW-0472">Membrane</keyword>
<dbReference type="GO" id="GO:0016798">
    <property type="term" value="F:hydrolase activity, acting on glycosyl bonds"/>
    <property type="evidence" value="ECO:0007669"/>
    <property type="project" value="UniProtKB-KW"/>
</dbReference>
<evidence type="ECO:0000256" key="2">
    <source>
        <dbReference type="ARBA" id="ARBA00022801"/>
    </source>
</evidence>
<dbReference type="InterPro" id="IPR011330">
    <property type="entry name" value="Glyco_hydro/deAcase_b/a-brl"/>
</dbReference>
<evidence type="ECO:0000256" key="3">
    <source>
        <dbReference type="SAM" id="MobiDB-lite"/>
    </source>
</evidence>
<keyword evidence="6" id="KW-0858">Xylan degradation</keyword>
<dbReference type="InterPro" id="IPR050248">
    <property type="entry name" value="Polysacc_deacetylase_ArnD"/>
</dbReference>
<name>A0A0R1N281_9LACO</name>
<dbReference type="Proteomes" id="UP000051330">
    <property type="component" value="Unassembled WGS sequence"/>
</dbReference>
<dbReference type="GO" id="GO:0046872">
    <property type="term" value="F:metal ion binding"/>
    <property type="evidence" value="ECO:0007669"/>
    <property type="project" value="UniProtKB-KW"/>
</dbReference>
<feature type="compositionally biased region" description="Basic residues" evidence="3">
    <location>
        <begin position="40"/>
        <end position="55"/>
    </location>
</feature>
<dbReference type="GO" id="GO:0045493">
    <property type="term" value="P:xylan catabolic process"/>
    <property type="evidence" value="ECO:0007669"/>
    <property type="project" value="UniProtKB-KW"/>
</dbReference>
<dbReference type="OrthoDB" id="9812065at2"/>
<evidence type="ECO:0000313" key="7">
    <source>
        <dbReference type="Proteomes" id="UP000051330"/>
    </source>
</evidence>
<dbReference type="SUPFAM" id="SSF88713">
    <property type="entry name" value="Glycoside hydrolase/deacetylase"/>
    <property type="match status" value="1"/>
</dbReference>
<keyword evidence="4" id="KW-0812">Transmembrane</keyword>
<keyword evidence="2 6" id="KW-0378">Hydrolase</keyword>
<dbReference type="Gene3D" id="3.20.20.370">
    <property type="entry name" value="Glycoside hydrolase/deacetylase"/>
    <property type="match status" value="1"/>
</dbReference>
<evidence type="ECO:0000259" key="5">
    <source>
        <dbReference type="PROSITE" id="PS51677"/>
    </source>
</evidence>
<reference evidence="6 7" key="1">
    <citation type="journal article" date="2015" name="Genome Announc.">
        <title>Expanding the biotechnology potential of lactobacilli through comparative genomics of 213 strains and associated genera.</title>
        <authorList>
            <person name="Sun Z."/>
            <person name="Harris H.M."/>
            <person name="McCann A."/>
            <person name="Guo C."/>
            <person name="Argimon S."/>
            <person name="Zhang W."/>
            <person name="Yang X."/>
            <person name="Jeffery I.B."/>
            <person name="Cooney J.C."/>
            <person name="Kagawa T.F."/>
            <person name="Liu W."/>
            <person name="Song Y."/>
            <person name="Salvetti E."/>
            <person name="Wrobel A."/>
            <person name="Rasinkangas P."/>
            <person name="Parkhill J."/>
            <person name="Rea M.C."/>
            <person name="O'Sullivan O."/>
            <person name="Ritari J."/>
            <person name="Douillard F.P."/>
            <person name="Paul Ross R."/>
            <person name="Yang R."/>
            <person name="Briner A.E."/>
            <person name="Felis G.E."/>
            <person name="de Vos W.M."/>
            <person name="Barrangou R."/>
            <person name="Klaenhammer T.R."/>
            <person name="Caufield P.W."/>
            <person name="Cui Y."/>
            <person name="Zhang H."/>
            <person name="O'Toole P.W."/>
        </authorList>
    </citation>
    <scope>NUCLEOTIDE SEQUENCE [LARGE SCALE GENOMIC DNA]</scope>
    <source>
        <strain evidence="6 7">DSM 12744</strain>
    </source>
</reference>
<protein>
    <submittedName>
        <fullName evidence="6">Xylanase chitin deacetylase</fullName>
    </submittedName>
</protein>
<keyword evidence="4" id="KW-1133">Transmembrane helix</keyword>
<dbReference type="RefSeq" id="WP_057818777.1">
    <property type="nucleotide sequence ID" value="NZ_AZEC01000003.1"/>
</dbReference>
<accession>A0A0R1N281</accession>
<dbReference type="STRING" id="1423792.FD09_GL001881"/>
<feature type="domain" description="NodB homology" evidence="5">
    <location>
        <begin position="108"/>
        <end position="308"/>
    </location>
</feature>
<dbReference type="PANTHER" id="PTHR10587">
    <property type="entry name" value="GLYCOSYL TRANSFERASE-RELATED"/>
    <property type="match status" value="1"/>
</dbReference>
<evidence type="ECO:0000256" key="4">
    <source>
        <dbReference type="SAM" id="Phobius"/>
    </source>
</evidence>
<keyword evidence="6" id="KW-0624">Polysaccharide degradation</keyword>
<dbReference type="EMBL" id="AZEC01000003">
    <property type="protein sequence ID" value="KRL13849.1"/>
    <property type="molecule type" value="Genomic_DNA"/>
</dbReference>
<feature type="transmembrane region" description="Helical" evidence="4">
    <location>
        <begin position="7"/>
        <end position="28"/>
    </location>
</feature>
<dbReference type="InterPro" id="IPR002509">
    <property type="entry name" value="NODB_dom"/>
</dbReference>
<dbReference type="GO" id="GO:0016810">
    <property type="term" value="F:hydrolase activity, acting on carbon-nitrogen (but not peptide) bonds"/>
    <property type="evidence" value="ECO:0007669"/>
    <property type="project" value="InterPro"/>
</dbReference>
<dbReference type="GO" id="GO:0016020">
    <property type="term" value="C:membrane"/>
    <property type="evidence" value="ECO:0007669"/>
    <property type="project" value="TreeGrafter"/>
</dbReference>
<feature type="compositionally biased region" description="Polar residues" evidence="3">
    <location>
        <begin position="61"/>
        <end position="76"/>
    </location>
</feature>
<dbReference type="PANTHER" id="PTHR10587:SF133">
    <property type="entry name" value="CHITIN DEACETYLASE 1-RELATED"/>
    <property type="match status" value="1"/>
</dbReference>
<dbReference type="Pfam" id="PF01522">
    <property type="entry name" value="Polysacc_deac_1"/>
    <property type="match status" value="1"/>
</dbReference>
<evidence type="ECO:0000256" key="1">
    <source>
        <dbReference type="ARBA" id="ARBA00022723"/>
    </source>
</evidence>
<gene>
    <name evidence="6" type="ORF">FD09_GL001881</name>
</gene>
<keyword evidence="7" id="KW-1185">Reference proteome</keyword>
<proteinExistence type="predicted"/>
<dbReference type="PATRIC" id="fig|1423792.3.peg.1908"/>
<keyword evidence="1" id="KW-0479">Metal-binding</keyword>